<evidence type="ECO:0000256" key="1">
    <source>
        <dbReference type="SAM" id="SignalP"/>
    </source>
</evidence>
<feature type="signal peptide" evidence="1">
    <location>
        <begin position="1"/>
        <end position="18"/>
    </location>
</feature>
<comment type="caution">
    <text evidence="2">The sequence shown here is derived from an EMBL/GenBank/DDBJ whole genome shotgun (WGS) entry which is preliminary data.</text>
</comment>
<reference evidence="2 3" key="1">
    <citation type="submission" date="2015-08" db="EMBL/GenBank/DDBJ databases">
        <title>Whole genome sequence of Flavobacterium akiainvivens IK-1T, from decaying Wikstroemia oahuensis, an endemic Hawaiian shrub.</title>
        <authorList>
            <person name="Wan X."/>
            <person name="Hou S."/>
            <person name="Saito J."/>
            <person name="Donachie S."/>
        </authorList>
    </citation>
    <scope>NUCLEOTIDE SEQUENCE [LARGE SCALE GENOMIC DNA]</scope>
    <source>
        <strain evidence="2 3">IK-1</strain>
    </source>
</reference>
<accession>A0A0M8ML68</accession>
<keyword evidence="3" id="KW-1185">Reference proteome</keyword>
<organism evidence="2 3">
    <name type="scientific">Flavobacterium akiainvivens</name>
    <dbReference type="NCBI Taxonomy" id="1202724"/>
    <lineage>
        <taxon>Bacteria</taxon>
        <taxon>Pseudomonadati</taxon>
        <taxon>Bacteroidota</taxon>
        <taxon>Flavobacteriia</taxon>
        <taxon>Flavobacteriales</taxon>
        <taxon>Flavobacteriaceae</taxon>
        <taxon>Flavobacterium</taxon>
    </lineage>
</organism>
<evidence type="ECO:0000313" key="3">
    <source>
        <dbReference type="Proteomes" id="UP000037755"/>
    </source>
</evidence>
<dbReference type="EMBL" id="LIYD01000005">
    <property type="protein sequence ID" value="KOS07808.1"/>
    <property type="molecule type" value="Genomic_DNA"/>
</dbReference>
<evidence type="ECO:0008006" key="4">
    <source>
        <dbReference type="Google" id="ProtNLM"/>
    </source>
</evidence>
<dbReference type="Proteomes" id="UP000037755">
    <property type="component" value="Unassembled WGS sequence"/>
</dbReference>
<proteinExistence type="predicted"/>
<keyword evidence="1" id="KW-0732">Signal</keyword>
<gene>
    <name evidence="2" type="ORF">AM493_18430</name>
</gene>
<dbReference type="AlphaFoldDB" id="A0A0M8ML68"/>
<evidence type="ECO:0000313" key="2">
    <source>
        <dbReference type="EMBL" id="KOS07808.1"/>
    </source>
</evidence>
<dbReference type="RefSeq" id="WP_054409525.1">
    <property type="nucleotide sequence ID" value="NZ_FOYA01000002.1"/>
</dbReference>
<protein>
    <recommendedName>
        <fullName evidence="4">Lipocalin-like domain-containing protein</fullName>
    </recommendedName>
</protein>
<dbReference type="PATRIC" id="fig|1202724.3.peg.3828"/>
<feature type="chain" id="PRO_5005818521" description="Lipocalin-like domain-containing protein" evidence="1">
    <location>
        <begin position="19"/>
        <end position="154"/>
    </location>
</feature>
<dbReference type="STRING" id="1202724.AM493_18430"/>
<name>A0A0M8ML68_9FLAO</name>
<sequence>MSKLLLLFVAITGLTAHAQTITQQTLEGKWNVVFMETEGIGIDFEKKTVAMDPKMKEELGAEYVAAVEGQLKEMIDSGAGFSVTFKGAEAVFSQSMGGETKDDKATYELKAGTPLLMVVTMDGGESRVQEVTLKDGKLEMTGQESRDKMVLKKA</sequence>